<keyword evidence="8" id="KW-0677">Repeat</keyword>
<comment type="subcellular location">
    <subcellularLocation>
        <location evidence="1">Membrane</location>
        <topology evidence="1">Single-pass type I membrane protein</topology>
    </subcellularLocation>
</comment>
<dbReference type="CDD" id="cd14066">
    <property type="entry name" value="STKc_IRAK"/>
    <property type="match status" value="1"/>
</dbReference>
<accession>A0A396JKP2</accession>
<evidence type="ECO:0000256" key="5">
    <source>
        <dbReference type="ARBA" id="ARBA00022679"/>
    </source>
</evidence>
<dbReference type="Gene3D" id="3.30.200.20">
    <property type="entry name" value="Phosphorylase Kinase, domain 1"/>
    <property type="match status" value="1"/>
</dbReference>
<keyword evidence="15" id="KW-0325">Glycoprotein</keyword>
<feature type="transmembrane region" description="Helical" evidence="21">
    <location>
        <begin position="355"/>
        <end position="380"/>
    </location>
</feature>
<evidence type="ECO:0008006" key="27">
    <source>
        <dbReference type="Google" id="ProtNLM"/>
    </source>
</evidence>
<dbReference type="InterPro" id="IPR000152">
    <property type="entry name" value="EGF-type_Asp/Asn_hydroxyl_site"/>
</dbReference>
<dbReference type="FunFam" id="3.30.200.20:FF:000043">
    <property type="entry name" value="Wall-associated receptor kinase 2"/>
    <property type="match status" value="1"/>
</dbReference>
<dbReference type="PROSITE" id="PS50011">
    <property type="entry name" value="PROTEIN_KINASE_DOM"/>
    <property type="match status" value="1"/>
</dbReference>
<evidence type="ECO:0000256" key="13">
    <source>
        <dbReference type="ARBA" id="ARBA00023136"/>
    </source>
</evidence>
<evidence type="ECO:0000256" key="3">
    <source>
        <dbReference type="ARBA" id="ARBA00022536"/>
    </source>
</evidence>
<dbReference type="PROSITE" id="PS50026">
    <property type="entry name" value="EGF_3"/>
    <property type="match status" value="1"/>
</dbReference>
<comment type="caution">
    <text evidence="25">The sequence shown here is derived from an EMBL/GenBank/DDBJ whole genome shotgun (WGS) entry which is preliminary data.</text>
</comment>
<dbReference type="SUPFAM" id="SSF56112">
    <property type="entry name" value="Protein kinase-like (PK-like)"/>
    <property type="match status" value="1"/>
</dbReference>
<keyword evidence="2" id="KW-0723">Serine/threonine-protein kinase</keyword>
<evidence type="ECO:0000256" key="9">
    <source>
        <dbReference type="ARBA" id="ARBA00022741"/>
    </source>
</evidence>
<evidence type="ECO:0000256" key="1">
    <source>
        <dbReference type="ARBA" id="ARBA00004479"/>
    </source>
</evidence>
<dbReference type="InterPro" id="IPR001881">
    <property type="entry name" value="EGF-like_Ca-bd_dom"/>
</dbReference>
<dbReference type="Proteomes" id="UP000265566">
    <property type="component" value="Chromosome 1"/>
</dbReference>
<dbReference type="GO" id="GO:0030247">
    <property type="term" value="F:polysaccharide binding"/>
    <property type="evidence" value="ECO:0007669"/>
    <property type="project" value="InterPro"/>
</dbReference>
<evidence type="ECO:0000256" key="16">
    <source>
        <dbReference type="ARBA" id="ARBA00047558"/>
    </source>
</evidence>
<dbReference type="Pfam" id="PF13947">
    <property type="entry name" value="GUB_WAK_bind"/>
    <property type="match status" value="1"/>
</dbReference>
<evidence type="ECO:0000256" key="15">
    <source>
        <dbReference type="ARBA" id="ARBA00023180"/>
    </source>
</evidence>
<comment type="catalytic activity">
    <reaction evidence="17">
        <text>L-threonyl-[protein] + ATP = O-phospho-L-threonyl-[protein] + ADP + H(+)</text>
        <dbReference type="Rhea" id="RHEA:46608"/>
        <dbReference type="Rhea" id="RHEA-COMP:11060"/>
        <dbReference type="Rhea" id="RHEA-COMP:11605"/>
        <dbReference type="ChEBI" id="CHEBI:15378"/>
        <dbReference type="ChEBI" id="CHEBI:30013"/>
        <dbReference type="ChEBI" id="CHEBI:30616"/>
        <dbReference type="ChEBI" id="CHEBI:61977"/>
        <dbReference type="ChEBI" id="CHEBI:456216"/>
    </reaction>
</comment>
<evidence type="ECO:0000256" key="10">
    <source>
        <dbReference type="ARBA" id="ARBA00022777"/>
    </source>
</evidence>
<keyword evidence="14" id="KW-1015">Disulfide bond</keyword>
<dbReference type="PROSITE" id="PS00107">
    <property type="entry name" value="PROTEIN_KINASE_ATP"/>
    <property type="match status" value="1"/>
</dbReference>
<proteinExistence type="predicted"/>
<dbReference type="InterPro" id="IPR017441">
    <property type="entry name" value="Protein_kinase_ATP_BS"/>
</dbReference>
<keyword evidence="9 20" id="KW-0547">Nucleotide-binding</keyword>
<dbReference type="Gramene" id="rna247">
    <property type="protein sequence ID" value="RHN76863.1"/>
    <property type="gene ID" value="gene247"/>
</dbReference>
<dbReference type="InterPro" id="IPR045274">
    <property type="entry name" value="WAK-like"/>
</dbReference>
<dbReference type="GO" id="GO:0005524">
    <property type="term" value="F:ATP binding"/>
    <property type="evidence" value="ECO:0007669"/>
    <property type="project" value="UniProtKB-UniRule"/>
</dbReference>
<dbReference type="InterPro" id="IPR011009">
    <property type="entry name" value="Kinase-like_dom_sf"/>
</dbReference>
<evidence type="ECO:0000259" key="24">
    <source>
        <dbReference type="PROSITE" id="PS50026"/>
    </source>
</evidence>
<dbReference type="FunFam" id="1.10.510.10:FF:000084">
    <property type="entry name" value="Wall-associated receptor kinase 2"/>
    <property type="match status" value="1"/>
</dbReference>
<dbReference type="InterPro" id="IPR001245">
    <property type="entry name" value="Ser-Thr/Tyr_kinase_cat_dom"/>
</dbReference>
<feature type="domain" description="EGF-like" evidence="24">
    <location>
        <begin position="303"/>
        <end position="341"/>
    </location>
</feature>
<dbReference type="PROSITE" id="PS00010">
    <property type="entry name" value="ASX_HYDROXYL"/>
    <property type="match status" value="1"/>
</dbReference>
<keyword evidence="5 25" id="KW-0808">Transferase</keyword>
<evidence type="ECO:0000256" key="14">
    <source>
        <dbReference type="ARBA" id="ARBA00023157"/>
    </source>
</evidence>
<feature type="chain" id="PRO_5017414662" description="Wall-associated receptor kinase-like protein" evidence="22">
    <location>
        <begin position="20"/>
        <end position="761"/>
    </location>
</feature>
<keyword evidence="11 20" id="KW-0067">ATP-binding</keyword>
<dbReference type="EMBL" id="PSQE01000001">
    <property type="protein sequence ID" value="RHN76863.1"/>
    <property type="molecule type" value="Genomic_DNA"/>
</dbReference>
<dbReference type="InterPro" id="IPR025287">
    <property type="entry name" value="WAK_GUB"/>
</dbReference>
<evidence type="ECO:0000256" key="8">
    <source>
        <dbReference type="ARBA" id="ARBA00022737"/>
    </source>
</evidence>
<dbReference type="InterPro" id="IPR018097">
    <property type="entry name" value="EGF_Ca-bd_CS"/>
</dbReference>
<keyword evidence="12 21" id="KW-1133">Transmembrane helix</keyword>
<dbReference type="GO" id="GO:0016020">
    <property type="term" value="C:membrane"/>
    <property type="evidence" value="ECO:0007669"/>
    <property type="project" value="UniProtKB-SubCell"/>
</dbReference>
<evidence type="ECO:0000256" key="21">
    <source>
        <dbReference type="SAM" id="Phobius"/>
    </source>
</evidence>
<dbReference type="SMART" id="SM00179">
    <property type="entry name" value="EGF_CA"/>
    <property type="match status" value="1"/>
</dbReference>
<evidence type="ECO:0000256" key="12">
    <source>
        <dbReference type="ARBA" id="ARBA00022989"/>
    </source>
</evidence>
<name>A0A396JKP2_MEDTR</name>
<feature type="domain" description="Protein kinase" evidence="23">
    <location>
        <begin position="430"/>
        <end position="712"/>
    </location>
</feature>
<comment type="caution">
    <text evidence="19">Lacks conserved residue(s) required for the propagation of feature annotation.</text>
</comment>
<evidence type="ECO:0000259" key="23">
    <source>
        <dbReference type="PROSITE" id="PS50011"/>
    </source>
</evidence>
<dbReference type="PROSITE" id="PS01187">
    <property type="entry name" value="EGF_CA"/>
    <property type="match status" value="1"/>
</dbReference>
<dbReference type="SMART" id="SM00181">
    <property type="entry name" value="EGF"/>
    <property type="match status" value="2"/>
</dbReference>
<evidence type="ECO:0000256" key="7">
    <source>
        <dbReference type="ARBA" id="ARBA00022729"/>
    </source>
</evidence>
<comment type="catalytic activity">
    <reaction evidence="16">
        <text>L-seryl-[protein] + ATP = O-phospho-L-seryl-[protein] + ADP + H(+)</text>
        <dbReference type="Rhea" id="RHEA:17989"/>
        <dbReference type="Rhea" id="RHEA-COMP:9863"/>
        <dbReference type="Rhea" id="RHEA-COMP:11604"/>
        <dbReference type="ChEBI" id="CHEBI:15378"/>
        <dbReference type="ChEBI" id="CHEBI:29999"/>
        <dbReference type="ChEBI" id="CHEBI:30616"/>
        <dbReference type="ChEBI" id="CHEBI:83421"/>
        <dbReference type="ChEBI" id="CHEBI:456216"/>
    </reaction>
</comment>
<evidence type="ECO:0000256" key="20">
    <source>
        <dbReference type="PROSITE-ProRule" id="PRU10141"/>
    </source>
</evidence>
<keyword evidence="7 22" id="KW-0732">Signal</keyword>
<dbReference type="GO" id="GO:0005509">
    <property type="term" value="F:calcium ion binding"/>
    <property type="evidence" value="ECO:0007669"/>
    <property type="project" value="InterPro"/>
</dbReference>
<dbReference type="AlphaFoldDB" id="A0A396JKP2"/>
<dbReference type="Pfam" id="PF07714">
    <property type="entry name" value="PK_Tyr_Ser-Thr"/>
    <property type="match status" value="1"/>
</dbReference>
<keyword evidence="6 21" id="KW-0812">Transmembrane</keyword>
<keyword evidence="4" id="KW-0597">Phosphoprotein</keyword>
<keyword evidence="10" id="KW-0418">Kinase</keyword>
<reference evidence="26" key="1">
    <citation type="journal article" date="2018" name="Nat. Plants">
        <title>Whole-genome landscape of Medicago truncatula symbiotic genes.</title>
        <authorList>
            <person name="Pecrix Y."/>
            <person name="Staton S.E."/>
            <person name="Sallet E."/>
            <person name="Lelandais-Briere C."/>
            <person name="Moreau S."/>
            <person name="Carrere S."/>
            <person name="Blein T."/>
            <person name="Jardinaud M.F."/>
            <person name="Latrasse D."/>
            <person name="Zouine M."/>
            <person name="Zahm M."/>
            <person name="Kreplak J."/>
            <person name="Mayjonade B."/>
            <person name="Satge C."/>
            <person name="Perez M."/>
            <person name="Cauet S."/>
            <person name="Marande W."/>
            <person name="Chantry-Darmon C."/>
            <person name="Lopez-Roques C."/>
            <person name="Bouchez O."/>
            <person name="Berard A."/>
            <person name="Debelle F."/>
            <person name="Munos S."/>
            <person name="Bendahmane A."/>
            <person name="Berges H."/>
            <person name="Niebel A."/>
            <person name="Buitink J."/>
            <person name="Frugier F."/>
            <person name="Benhamed M."/>
            <person name="Crespi M."/>
            <person name="Gouzy J."/>
            <person name="Gamas P."/>
        </authorList>
    </citation>
    <scope>NUCLEOTIDE SEQUENCE [LARGE SCALE GENOMIC DNA]</scope>
    <source>
        <strain evidence="26">cv. Jemalong A17</strain>
    </source>
</reference>
<evidence type="ECO:0000256" key="19">
    <source>
        <dbReference type="PROSITE-ProRule" id="PRU00076"/>
    </source>
</evidence>
<dbReference type="OrthoDB" id="4062651at2759"/>
<dbReference type="InterPro" id="IPR000742">
    <property type="entry name" value="EGF"/>
</dbReference>
<organism evidence="25 26">
    <name type="scientific">Medicago truncatula</name>
    <name type="common">Barrel medic</name>
    <name type="synonym">Medicago tribuloides</name>
    <dbReference type="NCBI Taxonomy" id="3880"/>
    <lineage>
        <taxon>Eukaryota</taxon>
        <taxon>Viridiplantae</taxon>
        <taxon>Streptophyta</taxon>
        <taxon>Embryophyta</taxon>
        <taxon>Tracheophyta</taxon>
        <taxon>Spermatophyta</taxon>
        <taxon>Magnoliopsida</taxon>
        <taxon>eudicotyledons</taxon>
        <taxon>Gunneridae</taxon>
        <taxon>Pentapetalae</taxon>
        <taxon>rosids</taxon>
        <taxon>fabids</taxon>
        <taxon>Fabales</taxon>
        <taxon>Fabaceae</taxon>
        <taxon>Papilionoideae</taxon>
        <taxon>50 kb inversion clade</taxon>
        <taxon>NPAAA clade</taxon>
        <taxon>Hologalegina</taxon>
        <taxon>IRL clade</taxon>
        <taxon>Trifolieae</taxon>
        <taxon>Medicago</taxon>
    </lineage>
</organism>
<keyword evidence="13 21" id="KW-0472">Membrane</keyword>
<dbReference type="PANTHER" id="PTHR27005">
    <property type="entry name" value="WALL-ASSOCIATED RECEPTOR KINASE-LIKE 21"/>
    <property type="match status" value="1"/>
</dbReference>
<dbReference type="InterPro" id="IPR049883">
    <property type="entry name" value="NOTCH1_EGF-like"/>
</dbReference>
<dbReference type="Pfam" id="PF07645">
    <property type="entry name" value="EGF_CA"/>
    <property type="match status" value="1"/>
</dbReference>
<protein>
    <recommendedName>
        <fullName evidence="27">Wall-associated receptor kinase-like protein</fullName>
    </recommendedName>
</protein>
<evidence type="ECO:0000256" key="11">
    <source>
        <dbReference type="ARBA" id="ARBA00022840"/>
    </source>
</evidence>
<evidence type="ECO:0000256" key="18">
    <source>
        <dbReference type="ARBA" id="ARBA00058961"/>
    </source>
</evidence>
<dbReference type="GO" id="GO:0007166">
    <property type="term" value="P:cell surface receptor signaling pathway"/>
    <property type="evidence" value="ECO:0007669"/>
    <property type="project" value="InterPro"/>
</dbReference>
<dbReference type="FunFam" id="2.10.25.10:FF:000038">
    <property type="entry name" value="Fibrillin 2"/>
    <property type="match status" value="1"/>
</dbReference>
<keyword evidence="3 19" id="KW-0245">EGF-like domain</keyword>
<dbReference type="SUPFAM" id="SSF57196">
    <property type="entry name" value="EGF/Laminin"/>
    <property type="match status" value="1"/>
</dbReference>
<evidence type="ECO:0000256" key="22">
    <source>
        <dbReference type="SAM" id="SignalP"/>
    </source>
</evidence>
<comment type="function">
    <text evidence="18">Serine/threonine-protein kinase that may function as a signaling receptor of extracellular matrix component. Binding to pectin may have significance in the control of cell expansion, morphogenesis and development.</text>
</comment>
<dbReference type="PANTHER" id="PTHR27005:SF470">
    <property type="entry name" value="ASSOCIATED KINASE-LIKE PROTEIN, PUTATIVE-RELATED"/>
    <property type="match status" value="1"/>
</dbReference>
<sequence>MKVLQVLIILAALAHLIEAVAFTLASDQPKQVLPGCNYTCGGVKVPYPFGIGNSTAQDHTPCYINSKFMLTCTDNSKLIYGKNIQVLDINPQGQMEMRFFVSHLCTNSSSNSNNNTEKANKPSLRVSSLAISSTDNKFITVGCDSFGYLNSNFKGATYSTGCLTRCYDFDTKMVIGNNTGKCTGLGCCEVDIPPLMKNITIQAFKFSPSTLSMENSCSYSFIAKQGSYNFSVEHIKKLPYNTFPMVVNWVVTNESCRIAQTTNSYACKENSECVDKDSDYDGYRCKCLAGFEGNPYVPGGCRDINECATSNHTCLSEANCNNTVGSYNCFCPNSQFGNGTSLGGCKLPDRNTYQIVPTTVLGVGAVFIVLFLCIISYLIYQKRKLVKLKEKFFRQNGGSILEHKLRQRKDSSQITHIFEENELRKATNKFDESLIIGKGGFGTVYKGELDDNRIVAIKKSKTIDKSQIEQFINEVDVVSQINHRNVVKLLGCCLETEVPLLVYEFVSNGTLSEFIHTKGKTNDPTWKTRLKIAAEVAEALSYLHSYASTPIIHRDVKSDNILLDGTNTAKVSDFGASRLVPLDQTEIATMVQGTIGYLDPEYMQTSQLTEKSDVYSFGVVLVELLTGEKPFCFGRPEERRSLAMHFLSCLKKDNVFEVIQDGLWNEENKQEIKEVAVLAAKCLRLRGEERPSMKEVAMELEGMRLMNKHSWINDDSNVEESRYLLHESSSSLYEPGDSSKHGDIGYDSLKDHVLITLDDGR</sequence>
<feature type="binding site" evidence="20">
    <location>
        <position position="459"/>
    </location>
    <ligand>
        <name>ATP</name>
        <dbReference type="ChEBI" id="CHEBI:30616"/>
    </ligand>
</feature>
<evidence type="ECO:0000313" key="26">
    <source>
        <dbReference type="Proteomes" id="UP000265566"/>
    </source>
</evidence>
<evidence type="ECO:0000256" key="4">
    <source>
        <dbReference type="ARBA" id="ARBA00022553"/>
    </source>
</evidence>
<dbReference type="InterPro" id="IPR008271">
    <property type="entry name" value="Ser/Thr_kinase_AS"/>
</dbReference>
<dbReference type="PROSITE" id="PS00108">
    <property type="entry name" value="PROTEIN_KINASE_ST"/>
    <property type="match status" value="1"/>
</dbReference>
<dbReference type="Gene3D" id="2.10.25.10">
    <property type="entry name" value="Laminin"/>
    <property type="match status" value="1"/>
</dbReference>
<dbReference type="GO" id="GO:0004674">
    <property type="term" value="F:protein serine/threonine kinase activity"/>
    <property type="evidence" value="ECO:0007669"/>
    <property type="project" value="UniProtKB-KW"/>
</dbReference>
<evidence type="ECO:0000313" key="25">
    <source>
        <dbReference type="EMBL" id="RHN76863.1"/>
    </source>
</evidence>
<dbReference type="CDD" id="cd00054">
    <property type="entry name" value="EGF_CA"/>
    <property type="match status" value="1"/>
</dbReference>
<gene>
    <name evidence="25" type="ORF">MtrunA17_Chr1g0148501</name>
</gene>
<feature type="signal peptide" evidence="22">
    <location>
        <begin position="1"/>
        <end position="19"/>
    </location>
</feature>
<dbReference type="SMART" id="SM00220">
    <property type="entry name" value="S_TKc"/>
    <property type="match status" value="1"/>
</dbReference>
<evidence type="ECO:0000256" key="6">
    <source>
        <dbReference type="ARBA" id="ARBA00022692"/>
    </source>
</evidence>
<evidence type="ECO:0000256" key="17">
    <source>
        <dbReference type="ARBA" id="ARBA00047951"/>
    </source>
</evidence>
<dbReference type="Gene3D" id="1.10.510.10">
    <property type="entry name" value="Transferase(Phosphotransferase) domain 1"/>
    <property type="match status" value="1"/>
</dbReference>
<evidence type="ECO:0000256" key="2">
    <source>
        <dbReference type="ARBA" id="ARBA00022527"/>
    </source>
</evidence>
<dbReference type="InterPro" id="IPR000719">
    <property type="entry name" value="Prot_kinase_dom"/>
</dbReference>